<feature type="domain" description="HTH cro/C1-type" evidence="1">
    <location>
        <begin position="13"/>
        <end position="68"/>
    </location>
</feature>
<protein>
    <submittedName>
        <fullName evidence="2">Transcriptional regulator, HTH cro/C1 type</fullName>
    </submittedName>
</protein>
<evidence type="ECO:0000259" key="1">
    <source>
        <dbReference type="SMART" id="SM00530"/>
    </source>
</evidence>
<dbReference type="Pfam" id="PF01381">
    <property type="entry name" value="HTH_3"/>
    <property type="match status" value="1"/>
</dbReference>
<dbReference type="EMBL" id="MT980836">
    <property type="protein sequence ID" value="QOI66059.1"/>
    <property type="molecule type" value="Genomic_DNA"/>
</dbReference>
<dbReference type="SUPFAM" id="SSF47413">
    <property type="entry name" value="lambda repressor-like DNA-binding domains"/>
    <property type="match status" value="1"/>
</dbReference>
<sequence length="123" mass="13898">MNDENTKRIFSKNLNYYLSLNNKQQNEVAKDIGENPSTLNMWCKGNSMPGLGKVQKLADYFKIGKSDLLDEKLDSDATVDASILANVELMDFIKMYNSLPVDDKSAIRQIVISLHEKNKAEPN</sequence>
<keyword evidence="3" id="KW-1185">Reference proteome</keyword>
<dbReference type="CDD" id="cd00093">
    <property type="entry name" value="HTH_XRE"/>
    <property type="match status" value="1"/>
</dbReference>
<dbReference type="Proteomes" id="UP000827171">
    <property type="component" value="Segment"/>
</dbReference>
<dbReference type="InterPro" id="IPR001387">
    <property type="entry name" value="Cro/C1-type_HTH"/>
</dbReference>
<dbReference type="GO" id="GO:0003677">
    <property type="term" value="F:DNA binding"/>
    <property type="evidence" value="ECO:0007669"/>
    <property type="project" value="InterPro"/>
</dbReference>
<name>A0AAE7MUB1_9CAUD</name>
<reference evidence="2" key="1">
    <citation type="submission" date="2020-09" db="EMBL/GenBank/DDBJ databases">
        <title>Temperate bacteriophages infecting mucin-degrading bacterium Ruminococcus gnavus from the human gut.</title>
        <authorList>
            <person name="Khokhlova E.V."/>
            <person name="Shkoporov A.N."/>
            <person name="Draper L.A."/>
            <person name="Kingston A.R."/>
            <person name="Forde A."/>
            <person name="Ross R.P."/>
            <person name="Hill C."/>
        </authorList>
    </citation>
    <scope>NUCLEOTIDE SEQUENCE</scope>
</reference>
<dbReference type="Gene3D" id="1.10.260.40">
    <property type="entry name" value="lambda repressor-like DNA-binding domains"/>
    <property type="match status" value="1"/>
</dbReference>
<dbReference type="SMART" id="SM00530">
    <property type="entry name" value="HTH_XRE"/>
    <property type="match status" value="1"/>
</dbReference>
<proteinExistence type="predicted"/>
<gene>
    <name evidence="2" type="primary">gp23</name>
</gene>
<organism evidence="2 3">
    <name type="scientific">Ruminococcus phage phiRg507T2_2</name>
    <dbReference type="NCBI Taxonomy" id="2772517"/>
    <lineage>
        <taxon>Viruses</taxon>
        <taxon>Duplodnaviria</taxon>
        <taxon>Heunggongvirae</taxon>
        <taxon>Uroviricota</taxon>
        <taxon>Caudoviricetes</taxon>
        <taxon>Munstervirinae</taxon>
        <taxon>Ahaonvirus</taxon>
        <taxon>Ahaonvirus 507T22</taxon>
    </lineage>
</organism>
<evidence type="ECO:0000313" key="2">
    <source>
        <dbReference type="EMBL" id="QOI66059.1"/>
    </source>
</evidence>
<evidence type="ECO:0000313" key="3">
    <source>
        <dbReference type="Proteomes" id="UP000827171"/>
    </source>
</evidence>
<accession>A0AAE7MUB1</accession>
<dbReference type="InterPro" id="IPR010982">
    <property type="entry name" value="Lambda_DNA-bd_dom_sf"/>
</dbReference>